<gene>
    <name evidence="2" type="ORF">C1872_14865</name>
</gene>
<dbReference type="GO" id="GO:0003677">
    <property type="term" value="F:DNA binding"/>
    <property type="evidence" value="ECO:0007669"/>
    <property type="project" value="InterPro"/>
</dbReference>
<dbReference type="InterPro" id="IPR014001">
    <property type="entry name" value="Helicase_ATP-bd"/>
</dbReference>
<keyword evidence="2" id="KW-0255">Endonuclease</keyword>
<dbReference type="GO" id="GO:0005829">
    <property type="term" value="C:cytosol"/>
    <property type="evidence" value="ECO:0007669"/>
    <property type="project" value="TreeGrafter"/>
</dbReference>
<evidence type="ECO:0000259" key="1">
    <source>
        <dbReference type="PROSITE" id="PS51192"/>
    </source>
</evidence>
<dbReference type="Proteomes" id="UP000253752">
    <property type="component" value="Unassembled WGS sequence"/>
</dbReference>
<reference evidence="2 3" key="1">
    <citation type="journal article" date="2018" name="Elife">
        <title>Discovery and characterization of a prevalent human gut bacterial enzyme sufficient for the inactivation of a family of plant toxins.</title>
        <authorList>
            <person name="Koppel N."/>
            <person name="Bisanz J.E."/>
            <person name="Pandelia M.E."/>
            <person name="Turnbaugh P.J."/>
            <person name="Balskus E.P."/>
        </authorList>
    </citation>
    <scope>NUCLEOTIDE SEQUENCE [LARGE SCALE GENOMIC DNA]</scope>
    <source>
        <strain evidence="2 3">MR1 #12</strain>
    </source>
</reference>
<dbReference type="Pfam" id="PF04851">
    <property type="entry name" value="ResIII"/>
    <property type="match status" value="1"/>
</dbReference>
<feature type="domain" description="Helicase ATP-binding" evidence="1">
    <location>
        <begin position="493"/>
        <end position="666"/>
    </location>
</feature>
<dbReference type="RefSeq" id="WP_009304951.1">
    <property type="nucleotide sequence ID" value="NZ_JADNKN010000008.1"/>
</dbReference>
<dbReference type="GO" id="GO:0004519">
    <property type="term" value="F:endonuclease activity"/>
    <property type="evidence" value="ECO:0007669"/>
    <property type="project" value="UniProtKB-KW"/>
</dbReference>
<sequence length="1024" mass="112031">MLQKSFFEMGARMGDDSSQIVRALISNVEYRFVEKLSSATDGSEVVLCEAPDGERRYATCEAWEAGYARFEARQSADDGIVTSASSSAEKLALFNLLFVMRGDVYAKSYFNKKTGRVGYTPACAHEWDRGVCGKPRVKCADCPHREFLPLDGGVLRAHFRGTGREGVGIVAGYPLIDDDKTHVLAVDFDKDDWWQSVGAFRRVCEREGVPVAIERSRSGSGAHAWMFFSEPVAASDSRKLGCALLTCAMRIDPNVRFESYDRLFPSQDSTPTGGFGNAIALPFQGDARRDGNSLFVDASFRPYADQWRFLSSVERMTQADLVRLLRRFGKRILGDLEDADASSASELLDAETPACKGGGGGAVLPWASKARAKLGPGDMPALVRIVRSNLLFVSKEGLSAAAIDRIRRVAAFGNPDFYRAQAMRQSVYGKERVLHFDEDAGDWIGLPRGCENSVAELLATCGAQPMFEEARCEGKPIKVEFKGALRPKQVPAVEALAACDIGVLVAPPAFGKTVVAANLIACRKVSTLILVEKVTLLEQWRDRLEQFLGIDEDLPELLTPTGRKSRKKRSIIGQVGGGKRLPSGVVDIALVPALFEKGDLPGEKRVASLVQTYGMVICDECHHVSAFSFEKVMRAVKARYVHGLTGTPKRSDGLQAIVFMQCGTIRYRVGKGVVGEEEPLARVMVPRFTKTRLDDVDQKNFNQLMNGLCADESRNSLIVRDVARVLDGGGTALVLTRRVEHATTLEKLLAAQGYETMLLVGSDPQRIKREKLRMLGQFASGKPFAIVATGSYAGEGFDDDRLDALFLAGPVSWSGLVAQYVGRLHRRREGKDEVVVYDYVDMNVRMLDGMYRKRLKEYAAQGYELRPAVDEGDVRGEFVTPEAYLERFESDVAKAAKTLVVASSEVHKRRAESLAPCLEAAVARGVDAQATLPDPEGAKPKKAQAIADVAALLKQAGVRVSFREACPNLVIADSATVWYGGIAPFAYPRPDEQVLRFISGEVARELERLGRGRAVDDGDAESVG</sequence>
<proteinExistence type="predicted"/>
<dbReference type="InterPro" id="IPR006935">
    <property type="entry name" value="Helicase/UvrB_N"/>
</dbReference>
<keyword evidence="2" id="KW-0540">Nuclease</keyword>
<dbReference type="InterPro" id="IPR027417">
    <property type="entry name" value="P-loop_NTPase"/>
</dbReference>
<accession>A0A369MLY5</accession>
<name>A0A369MLY5_EGGLN</name>
<dbReference type="AlphaFoldDB" id="A0A369MLY5"/>
<dbReference type="PANTHER" id="PTHR47396:SF1">
    <property type="entry name" value="ATP-DEPENDENT HELICASE IRC3-RELATED"/>
    <property type="match status" value="1"/>
</dbReference>
<dbReference type="GO" id="GO:0016787">
    <property type="term" value="F:hydrolase activity"/>
    <property type="evidence" value="ECO:0007669"/>
    <property type="project" value="InterPro"/>
</dbReference>
<dbReference type="CDD" id="cd18785">
    <property type="entry name" value="SF2_C"/>
    <property type="match status" value="1"/>
</dbReference>
<evidence type="ECO:0000313" key="2">
    <source>
        <dbReference type="EMBL" id="RDB74851.1"/>
    </source>
</evidence>
<dbReference type="SUPFAM" id="SSF52540">
    <property type="entry name" value="P-loop containing nucleoside triphosphate hydrolases"/>
    <property type="match status" value="1"/>
</dbReference>
<dbReference type="Pfam" id="PF22548">
    <property type="entry name" value="AEP-TOTE"/>
    <property type="match status" value="1"/>
</dbReference>
<dbReference type="PANTHER" id="PTHR47396">
    <property type="entry name" value="TYPE I RESTRICTION ENZYME ECOKI R PROTEIN"/>
    <property type="match status" value="1"/>
</dbReference>
<dbReference type="EMBL" id="PPTX01000033">
    <property type="protein sequence ID" value="RDB74851.1"/>
    <property type="molecule type" value="Genomic_DNA"/>
</dbReference>
<organism evidence="2 3">
    <name type="scientific">Eggerthella lenta</name>
    <name type="common">Eubacterium lentum</name>
    <dbReference type="NCBI Taxonomy" id="84112"/>
    <lineage>
        <taxon>Bacteria</taxon>
        <taxon>Bacillati</taxon>
        <taxon>Actinomycetota</taxon>
        <taxon>Coriobacteriia</taxon>
        <taxon>Eggerthellales</taxon>
        <taxon>Eggerthellaceae</taxon>
        <taxon>Eggerthella</taxon>
    </lineage>
</organism>
<dbReference type="InterPro" id="IPR050742">
    <property type="entry name" value="Helicase_Restrict-Modif_Enz"/>
</dbReference>
<comment type="caution">
    <text evidence="2">The sequence shown here is derived from an EMBL/GenBank/DDBJ whole genome shotgun (WGS) entry which is preliminary data.</text>
</comment>
<keyword evidence="2" id="KW-0378">Hydrolase</keyword>
<protein>
    <submittedName>
        <fullName evidence="2">Restriction endonuclease</fullName>
    </submittedName>
</protein>
<dbReference type="CDD" id="cd17926">
    <property type="entry name" value="DEXHc_RE"/>
    <property type="match status" value="1"/>
</dbReference>
<evidence type="ECO:0000313" key="3">
    <source>
        <dbReference type="Proteomes" id="UP000253752"/>
    </source>
</evidence>
<dbReference type="Gene3D" id="3.40.50.300">
    <property type="entry name" value="P-loop containing nucleotide triphosphate hydrolases"/>
    <property type="match status" value="2"/>
</dbReference>
<dbReference type="PROSITE" id="PS51192">
    <property type="entry name" value="HELICASE_ATP_BIND_1"/>
    <property type="match status" value="1"/>
</dbReference>
<dbReference type="SMART" id="SM00487">
    <property type="entry name" value="DEXDc"/>
    <property type="match status" value="1"/>
</dbReference>
<dbReference type="GO" id="GO:0005524">
    <property type="term" value="F:ATP binding"/>
    <property type="evidence" value="ECO:0007669"/>
    <property type="project" value="InterPro"/>
</dbReference>
<dbReference type="InterPro" id="IPR054347">
    <property type="entry name" value="TOTE_primase"/>
</dbReference>